<comment type="caution">
    <text evidence="1">The sequence shown here is derived from an EMBL/GenBank/DDBJ whole genome shotgun (WGS) entry which is preliminary data.</text>
</comment>
<name>A0A8S1QP41_9CILI</name>
<dbReference type="AlphaFoldDB" id="A0A8S1QP41"/>
<gene>
    <name evidence="1" type="ORF">PSON_ATCC_30995.1.T1140084</name>
</gene>
<reference evidence="1" key="1">
    <citation type="submission" date="2021-01" db="EMBL/GenBank/DDBJ databases">
        <authorList>
            <consortium name="Genoscope - CEA"/>
            <person name="William W."/>
        </authorList>
    </citation>
    <scope>NUCLEOTIDE SEQUENCE</scope>
</reference>
<evidence type="ECO:0000313" key="1">
    <source>
        <dbReference type="EMBL" id="CAD8117573.1"/>
    </source>
</evidence>
<dbReference type="EMBL" id="CAJJDN010000114">
    <property type="protein sequence ID" value="CAD8117573.1"/>
    <property type="molecule type" value="Genomic_DNA"/>
</dbReference>
<keyword evidence="2" id="KW-1185">Reference proteome</keyword>
<protein>
    <submittedName>
        <fullName evidence="1">Uncharacterized protein</fullName>
    </submittedName>
</protein>
<organism evidence="1 2">
    <name type="scientific">Paramecium sonneborni</name>
    <dbReference type="NCBI Taxonomy" id="65129"/>
    <lineage>
        <taxon>Eukaryota</taxon>
        <taxon>Sar</taxon>
        <taxon>Alveolata</taxon>
        <taxon>Ciliophora</taxon>
        <taxon>Intramacronucleata</taxon>
        <taxon>Oligohymenophorea</taxon>
        <taxon>Peniculida</taxon>
        <taxon>Parameciidae</taxon>
        <taxon>Paramecium</taxon>
    </lineage>
</organism>
<dbReference type="Proteomes" id="UP000692954">
    <property type="component" value="Unassembled WGS sequence"/>
</dbReference>
<sequence>MLKENKKYQYLVNFIYIPQKIQQNTNQDYLIFFCNIIQQYLIQTIYIDVGVDYVQFEFKKNAQNYFSKLKFVLKLIKNNLIRLFQQRVSIQNLITQSFIVPIKTENKKRKIGEKFGEYNDFMNSRTINQFGLA</sequence>
<proteinExistence type="predicted"/>
<evidence type="ECO:0000313" key="2">
    <source>
        <dbReference type="Proteomes" id="UP000692954"/>
    </source>
</evidence>
<accession>A0A8S1QP41</accession>